<evidence type="ECO:0000313" key="3">
    <source>
        <dbReference type="Proteomes" id="UP001363010"/>
    </source>
</evidence>
<evidence type="ECO:0000313" key="2">
    <source>
        <dbReference type="EMBL" id="MEJ8820538.1"/>
    </source>
</evidence>
<proteinExistence type="predicted"/>
<organism evidence="2 3">
    <name type="scientific">Variovorax humicola</name>
    <dbReference type="NCBI Taxonomy" id="1769758"/>
    <lineage>
        <taxon>Bacteria</taxon>
        <taxon>Pseudomonadati</taxon>
        <taxon>Pseudomonadota</taxon>
        <taxon>Betaproteobacteria</taxon>
        <taxon>Burkholderiales</taxon>
        <taxon>Comamonadaceae</taxon>
        <taxon>Variovorax</taxon>
    </lineage>
</organism>
<dbReference type="RefSeq" id="WP_340361598.1">
    <property type="nucleotide sequence ID" value="NZ_JBBKZV010000001.1"/>
</dbReference>
<feature type="domain" description="BLUF" evidence="1">
    <location>
        <begin position="8"/>
        <end position="99"/>
    </location>
</feature>
<dbReference type="InterPro" id="IPR007024">
    <property type="entry name" value="BLUF_domain"/>
</dbReference>
<evidence type="ECO:0000259" key="1">
    <source>
        <dbReference type="PROSITE" id="PS50925"/>
    </source>
</evidence>
<comment type="caution">
    <text evidence="2">The sequence shown here is derived from an EMBL/GenBank/DDBJ whole genome shotgun (WGS) entry which is preliminary data.</text>
</comment>
<dbReference type="SUPFAM" id="SSF54975">
    <property type="entry name" value="Acylphosphatase/BLUF domain-like"/>
    <property type="match status" value="1"/>
</dbReference>
<dbReference type="EMBL" id="JBBKZV010000001">
    <property type="protein sequence ID" value="MEJ8820538.1"/>
    <property type="molecule type" value="Genomic_DNA"/>
</dbReference>
<dbReference type="SMART" id="SM01034">
    <property type="entry name" value="BLUF"/>
    <property type="match status" value="1"/>
</dbReference>
<gene>
    <name evidence="2" type="ORF">WKW80_00630</name>
</gene>
<reference evidence="2 3" key="1">
    <citation type="submission" date="2024-03" db="EMBL/GenBank/DDBJ databases">
        <title>Novel species of the genus Variovorax.</title>
        <authorList>
            <person name="Liu Q."/>
            <person name="Xin Y.-H."/>
        </authorList>
    </citation>
    <scope>NUCLEOTIDE SEQUENCE [LARGE SCALE GENOMIC DNA]</scope>
    <source>
        <strain evidence="2 3">KACC 18501</strain>
    </source>
</reference>
<dbReference type="PROSITE" id="PS50925">
    <property type="entry name" value="BLUF"/>
    <property type="match status" value="1"/>
</dbReference>
<dbReference type="Pfam" id="PF04940">
    <property type="entry name" value="BLUF"/>
    <property type="match status" value="1"/>
</dbReference>
<protein>
    <submittedName>
        <fullName evidence="2">BLUF domain-containing protein</fullName>
    </submittedName>
</protein>
<keyword evidence="3" id="KW-1185">Reference proteome</keyword>
<name>A0ABU8VRX8_9BURK</name>
<dbReference type="Gene3D" id="3.30.70.100">
    <property type="match status" value="1"/>
</dbReference>
<dbReference type="Proteomes" id="UP001363010">
    <property type="component" value="Unassembled WGS sequence"/>
</dbReference>
<sequence length="132" mass="14928">MNPQNADLHEILYCSNLADGLSPALVGAIVAHARARNAQRGITGLLVFDGYRFCQHFEGPRDATVRLMDRIAEDPRHTDIRVVYEGPLDKRRYPRFDMGLADAEDGFPDLDRLDGSEALARFLQLRPRYDIS</sequence>
<dbReference type="InterPro" id="IPR036046">
    <property type="entry name" value="Acylphosphatase-like_dom_sf"/>
</dbReference>
<accession>A0ABU8VRX8</accession>